<keyword evidence="1" id="KW-0472">Membrane</keyword>
<proteinExistence type="predicted"/>
<reference evidence="2" key="1">
    <citation type="journal article" date="2021" name="PeerJ">
        <title>Extensive microbial diversity within the chicken gut microbiome revealed by metagenomics and culture.</title>
        <authorList>
            <person name="Gilroy R."/>
            <person name="Ravi A."/>
            <person name="Getino M."/>
            <person name="Pursley I."/>
            <person name="Horton D.L."/>
            <person name="Alikhan N.F."/>
            <person name="Baker D."/>
            <person name="Gharbi K."/>
            <person name="Hall N."/>
            <person name="Watson M."/>
            <person name="Adriaenssens E.M."/>
            <person name="Foster-Nyarko E."/>
            <person name="Jarju S."/>
            <person name="Secka A."/>
            <person name="Antonio M."/>
            <person name="Oren A."/>
            <person name="Chaudhuri R.R."/>
            <person name="La Ragione R."/>
            <person name="Hildebrand F."/>
            <person name="Pallen M.J."/>
        </authorList>
    </citation>
    <scope>NUCLEOTIDE SEQUENCE</scope>
    <source>
        <strain evidence="2">F6-6636</strain>
    </source>
</reference>
<feature type="transmembrane region" description="Helical" evidence="1">
    <location>
        <begin position="21"/>
        <end position="42"/>
    </location>
</feature>
<evidence type="ECO:0000313" key="2">
    <source>
        <dbReference type="EMBL" id="MBU3851134.1"/>
    </source>
</evidence>
<gene>
    <name evidence="2" type="ORF">H9901_00255</name>
</gene>
<evidence type="ECO:0000313" key="3">
    <source>
        <dbReference type="Proteomes" id="UP000777303"/>
    </source>
</evidence>
<dbReference type="AlphaFoldDB" id="A0A948TI23"/>
<protein>
    <submittedName>
        <fullName evidence="2">Uncharacterized protein</fullName>
    </submittedName>
</protein>
<organism evidence="2 3">
    <name type="scientific">Candidatus Paralactobacillus gallistercoris</name>
    <dbReference type="NCBI Taxonomy" id="2838724"/>
    <lineage>
        <taxon>Bacteria</taxon>
        <taxon>Bacillati</taxon>
        <taxon>Bacillota</taxon>
        <taxon>Bacilli</taxon>
        <taxon>Lactobacillales</taxon>
        <taxon>Lactobacillaceae</taxon>
        <taxon>Lactobacillus</taxon>
    </lineage>
</organism>
<dbReference type="Proteomes" id="UP000777303">
    <property type="component" value="Unassembled WGS sequence"/>
</dbReference>
<feature type="transmembrane region" description="Helical" evidence="1">
    <location>
        <begin position="92"/>
        <end position="115"/>
    </location>
</feature>
<comment type="caution">
    <text evidence="2">The sequence shown here is derived from an EMBL/GenBank/DDBJ whole genome shotgun (WGS) entry which is preliminary data.</text>
</comment>
<name>A0A948TI23_9LACO</name>
<keyword evidence="1" id="KW-0812">Transmembrane</keyword>
<dbReference type="EMBL" id="JAHLFS010000005">
    <property type="protein sequence ID" value="MBU3851134.1"/>
    <property type="molecule type" value="Genomic_DNA"/>
</dbReference>
<reference evidence="2" key="2">
    <citation type="submission" date="2021-04" db="EMBL/GenBank/DDBJ databases">
        <authorList>
            <person name="Gilroy R."/>
        </authorList>
    </citation>
    <scope>NUCLEOTIDE SEQUENCE</scope>
    <source>
        <strain evidence="2">F6-6636</strain>
    </source>
</reference>
<accession>A0A948TI23</accession>
<sequence length="193" mass="22871">MDKEKVLKKYRFNTFIIRLQWLLVIFGLIYMCLTNHLLLGIFCLSIPPLRYFFFPLIKEKEYLYSSVDRILPITAFMHFLNKSLPMPFGDQVMNVVGIIVGCLLSIYNGYALLIYETITIKKDYPPKYSSRDKHITDIIRKYHLLHRQAEILVDWDDQNQQQKINKTAKFFKQKELAEQLNPLGVDFKNGEKK</sequence>
<evidence type="ECO:0000256" key="1">
    <source>
        <dbReference type="SAM" id="Phobius"/>
    </source>
</evidence>
<keyword evidence="1" id="KW-1133">Transmembrane helix</keyword>